<comment type="caution">
    <text evidence="1">The sequence shown here is derived from an EMBL/GenBank/DDBJ whole genome shotgun (WGS) entry which is preliminary data.</text>
</comment>
<dbReference type="EMBL" id="MDYQ01000079">
    <property type="protein sequence ID" value="PRP83596.1"/>
    <property type="molecule type" value="Genomic_DNA"/>
</dbReference>
<reference evidence="1 2" key="1">
    <citation type="journal article" date="2018" name="Genome Biol. Evol.">
        <title>Multiple Roots of Fruiting Body Formation in Amoebozoa.</title>
        <authorList>
            <person name="Hillmann F."/>
            <person name="Forbes G."/>
            <person name="Novohradska S."/>
            <person name="Ferling I."/>
            <person name="Riege K."/>
            <person name="Groth M."/>
            <person name="Westermann M."/>
            <person name="Marz M."/>
            <person name="Spaller T."/>
            <person name="Winckler T."/>
            <person name="Schaap P."/>
            <person name="Glockner G."/>
        </authorList>
    </citation>
    <scope>NUCLEOTIDE SEQUENCE [LARGE SCALE GENOMIC DNA]</scope>
    <source>
        <strain evidence="1 2">Jena</strain>
    </source>
</reference>
<evidence type="ECO:0000313" key="2">
    <source>
        <dbReference type="Proteomes" id="UP000241769"/>
    </source>
</evidence>
<evidence type="ECO:0000313" key="1">
    <source>
        <dbReference type="EMBL" id="PRP83596.1"/>
    </source>
</evidence>
<dbReference type="AlphaFoldDB" id="A0A2P6NI06"/>
<sequence>MHQNPTPIEGARGTLTILRAAHIKQRGMEEATHLYIIYNESGRLRDMQSVAWNRDACASVPLT</sequence>
<dbReference type="Proteomes" id="UP000241769">
    <property type="component" value="Unassembled WGS sequence"/>
</dbReference>
<gene>
    <name evidence="1" type="ORF">PROFUN_08322</name>
</gene>
<keyword evidence="2" id="KW-1185">Reference proteome</keyword>
<protein>
    <submittedName>
        <fullName evidence="1">Uncharacterized protein</fullName>
    </submittedName>
</protein>
<dbReference type="InParanoid" id="A0A2P6NI06"/>
<name>A0A2P6NI06_9EUKA</name>
<organism evidence="1 2">
    <name type="scientific">Planoprotostelium fungivorum</name>
    <dbReference type="NCBI Taxonomy" id="1890364"/>
    <lineage>
        <taxon>Eukaryota</taxon>
        <taxon>Amoebozoa</taxon>
        <taxon>Evosea</taxon>
        <taxon>Variosea</taxon>
        <taxon>Cavosteliida</taxon>
        <taxon>Cavosteliaceae</taxon>
        <taxon>Planoprotostelium</taxon>
    </lineage>
</organism>
<proteinExistence type="predicted"/>
<accession>A0A2P6NI06</accession>